<evidence type="ECO:0000256" key="2">
    <source>
        <dbReference type="ARBA" id="ARBA00023125"/>
    </source>
</evidence>
<dbReference type="InterPro" id="IPR051081">
    <property type="entry name" value="HTH_MetalResp_TranReg"/>
</dbReference>
<comment type="caution">
    <text evidence="6">The sequence shown here is derived from an EMBL/GenBank/DDBJ whole genome shotgun (WGS) entry which is preliminary data.</text>
</comment>
<organism evidence="6 7">
    <name type="scientific">Ruminococcus albus SY3</name>
    <dbReference type="NCBI Taxonomy" id="1341156"/>
    <lineage>
        <taxon>Bacteria</taxon>
        <taxon>Bacillati</taxon>
        <taxon>Bacillota</taxon>
        <taxon>Clostridia</taxon>
        <taxon>Eubacteriales</taxon>
        <taxon>Oscillospiraceae</taxon>
        <taxon>Ruminococcus</taxon>
    </lineage>
</organism>
<dbReference type="PATRIC" id="fig|1341156.4.peg.2724"/>
<reference evidence="6 7" key="1">
    <citation type="submission" date="2013-06" db="EMBL/GenBank/DDBJ databases">
        <title>Rumen cellulosomics: divergent fiber-degrading strategies revealed by comparative genome-wide analysis of six Ruminococcal strains.</title>
        <authorList>
            <person name="Dassa B."/>
            <person name="Borovok I."/>
            <person name="Lamed R."/>
            <person name="Flint H."/>
            <person name="Yeoman C.J."/>
            <person name="White B."/>
            <person name="Bayer E.A."/>
        </authorList>
    </citation>
    <scope>NUCLEOTIDE SEQUENCE [LARGE SCALE GENOMIC DNA]</scope>
    <source>
        <strain evidence="6 7">SY3</strain>
    </source>
</reference>
<evidence type="ECO:0000313" key="7">
    <source>
        <dbReference type="Proteomes" id="UP000021369"/>
    </source>
</evidence>
<dbReference type="Pfam" id="PF12840">
    <property type="entry name" value="HTH_20"/>
    <property type="match status" value="1"/>
</dbReference>
<evidence type="ECO:0000256" key="4">
    <source>
        <dbReference type="SAM" id="MobiDB-lite"/>
    </source>
</evidence>
<dbReference type="Gene3D" id="1.10.10.10">
    <property type="entry name" value="Winged helix-like DNA-binding domain superfamily/Winged helix DNA-binding domain"/>
    <property type="match status" value="1"/>
</dbReference>
<evidence type="ECO:0000256" key="3">
    <source>
        <dbReference type="ARBA" id="ARBA00023163"/>
    </source>
</evidence>
<dbReference type="NCBIfam" id="NF033788">
    <property type="entry name" value="HTH_metalloreg"/>
    <property type="match status" value="1"/>
</dbReference>
<dbReference type="Proteomes" id="UP000021369">
    <property type="component" value="Unassembled WGS sequence"/>
</dbReference>
<dbReference type="InterPro" id="IPR036388">
    <property type="entry name" value="WH-like_DNA-bd_sf"/>
</dbReference>
<feature type="region of interest" description="Disordered" evidence="4">
    <location>
        <begin position="89"/>
        <end position="108"/>
    </location>
</feature>
<proteinExistence type="predicted"/>
<dbReference type="SUPFAM" id="SSF46785">
    <property type="entry name" value="Winged helix' DNA-binding domain"/>
    <property type="match status" value="1"/>
</dbReference>
<feature type="domain" description="HTH arsR-type" evidence="5">
    <location>
        <begin position="1"/>
        <end position="89"/>
    </location>
</feature>
<dbReference type="PANTHER" id="PTHR33154:SF33">
    <property type="entry name" value="TRANSCRIPTIONAL REPRESSOR SDPR"/>
    <property type="match status" value="1"/>
</dbReference>
<dbReference type="PROSITE" id="PS50987">
    <property type="entry name" value="HTH_ARSR_2"/>
    <property type="match status" value="1"/>
</dbReference>
<dbReference type="InterPro" id="IPR001845">
    <property type="entry name" value="HTH_ArsR_DNA-bd_dom"/>
</dbReference>
<feature type="compositionally biased region" description="Polar residues" evidence="4">
    <location>
        <begin position="98"/>
        <end position="108"/>
    </location>
</feature>
<evidence type="ECO:0000259" key="5">
    <source>
        <dbReference type="PROSITE" id="PS50987"/>
    </source>
</evidence>
<dbReference type="NCBIfam" id="NF033789">
    <property type="entry name" value="repress_SdpR"/>
    <property type="match status" value="1"/>
</dbReference>
<dbReference type="GO" id="GO:0003700">
    <property type="term" value="F:DNA-binding transcription factor activity"/>
    <property type="evidence" value="ECO:0007669"/>
    <property type="project" value="InterPro"/>
</dbReference>
<name>A0A011WL36_RUMAL</name>
<dbReference type="InterPro" id="IPR011991">
    <property type="entry name" value="ArsR-like_HTH"/>
</dbReference>
<keyword evidence="2" id="KW-0238">DNA-binding</keyword>
<dbReference type="InterPro" id="IPR047796">
    <property type="entry name" value="SdpR-like_repress"/>
</dbReference>
<accession>A0A011WL36</accession>
<protein>
    <submittedName>
        <fullName evidence="6">ArsR family transcriptional regulator</fullName>
    </submittedName>
</protein>
<gene>
    <name evidence="6" type="ORF">RASY3_15625</name>
</gene>
<keyword evidence="3" id="KW-0804">Transcription</keyword>
<dbReference type="SMART" id="SM00418">
    <property type="entry name" value="HTH_ARSR"/>
    <property type="match status" value="1"/>
</dbReference>
<dbReference type="PANTHER" id="PTHR33154">
    <property type="entry name" value="TRANSCRIPTIONAL REGULATOR, ARSR FAMILY"/>
    <property type="match status" value="1"/>
</dbReference>
<dbReference type="InterPro" id="IPR036390">
    <property type="entry name" value="WH_DNA-bd_sf"/>
</dbReference>
<dbReference type="GO" id="GO:0003677">
    <property type="term" value="F:DNA binding"/>
    <property type="evidence" value="ECO:0007669"/>
    <property type="project" value="UniProtKB-KW"/>
</dbReference>
<evidence type="ECO:0000256" key="1">
    <source>
        <dbReference type="ARBA" id="ARBA00023015"/>
    </source>
</evidence>
<dbReference type="CDD" id="cd00090">
    <property type="entry name" value="HTH_ARSR"/>
    <property type="match status" value="1"/>
</dbReference>
<sequence length="108" mass="12286">MGFQETFKALSDPVRRDILVLLREGRMSAGDIGSHFDMTGATMSYHFKQLKNADLITETKEKNFVYYELNTSVFDELVMWFEMMKGKKNEKTDMGHSPVTTDSDCGGS</sequence>
<dbReference type="PRINTS" id="PR00778">
    <property type="entry name" value="HTHARSR"/>
</dbReference>
<keyword evidence="1" id="KW-0805">Transcription regulation</keyword>
<evidence type="ECO:0000313" key="6">
    <source>
        <dbReference type="EMBL" id="EXM37760.1"/>
    </source>
</evidence>
<dbReference type="OrthoDB" id="9799175at2"/>
<dbReference type="AlphaFoldDB" id="A0A011WL36"/>
<dbReference type="EMBL" id="JEOB01000004">
    <property type="protein sequence ID" value="EXM37760.1"/>
    <property type="molecule type" value="Genomic_DNA"/>
</dbReference>
<keyword evidence="7" id="KW-1185">Reference proteome</keyword>
<dbReference type="RefSeq" id="WP_024856765.1">
    <property type="nucleotide sequence ID" value="NZ_JEOB01000004.1"/>
</dbReference>